<dbReference type="GO" id="GO:0005829">
    <property type="term" value="C:cytosol"/>
    <property type="evidence" value="ECO:0007669"/>
    <property type="project" value="TreeGrafter"/>
</dbReference>
<dbReference type="OrthoDB" id="9807434at2"/>
<comment type="catalytic activity">
    <reaction evidence="8 9">
        <text>CMP + ATP = CDP + ADP</text>
        <dbReference type="Rhea" id="RHEA:11600"/>
        <dbReference type="ChEBI" id="CHEBI:30616"/>
        <dbReference type="ChEBI" id="CHEBI:58069"/>
        <dbReference type="ChEBI" id="CHEBI:60377"/>
        <dbReference type="ChEBI" id="CHEBI:456216"/>
        <dbReference type="EC" id="2.7.4.25"/>
    </reaction>
</comment>
<organism evidence="11 12">
    <name type="scientific">Shouchella lonarensis</name>
    <dbReference type="NCBI Taxonomy" id="1464122"/>
    <lineage>
        <taxon>Bacteria</taxon>
        <taxon>Bacillati</taxon>
        <taxon>Bacillota</taxon>
        <taxon>Bacilli</taxon>
        <taxon>Bacillales</taxon>
        <taxon>Bacillaceae</taxon>
        <taxon>Shouchella</taxon>
    </lineage>
</organism>
<dbReference type="EMBL" id="FMYM01000005">
    <property type="protein sequence ID" value="SDC12203.1"/>
    <property type="molecule type" value="Genomic_DNA"/>
</dbReference>
<keyword evidence="3 9" id="KW-0808">Transferase</keyword>
<dbReference type="PANTHER" id="PTHR21299:SF2">
    <property type="entry name" value="CYTIDYLATE KINASE"/>
    <property type="match status" value="1"/>
</dbReference>
<evidence type="ECO:0000256" key="3">
    <source>
        <dbReference type="ARBA" id="ARBA00022679"/>
    </source>
</evidence>
<evidence type="ECO:0000256" key="8">
    <source>
        <dbReference type="ARBA" id="ARBA00048478"/>
    </source>
</evidence>
<name>A0A1G6J0V6_9BACI</name>
<feature type="domain" description="Cytidylate kinase" evidence="10">
    <location>
        <begin position="7"/>
        <end position="219"/>
    </location>
</feature>
<dbReference type="GO" id="GO:0005524">
    <property type="term" value="F:ATP binding"/>
    <property type="evidence" value="ECO:0007669"/>
    <property type="project" value="UniProtKB-UniRule"/>
</dbReference>
<keyword evidence="5 9" id="KW-0418">Kinase</keyword>
<comment type="catalytic activity">
    <reaction evidence="7 9">
        <text>dCMP + ATP = dCDP + ADP</text>
        <dbReference type="Rhea" id="RHEA:25094"/>
        <dbReference type="ChEBI" id="CHEBI:30616"/>
        <dbReference type="ChEBI" id="CHEBI:57566"/>
        <dbReference type="ChEBI" id="CHEBI:58593"/>
        <dbReference type="ChEBI" id="CHEBI:456216"/>
        <dbReference type="EC" id="2.7.4.25"/>
    </reaction>
</comment>
<sequence>MKKTVNVAIDGPAGAGKSSVAKKVAERLRFLYIDTGAMYRALTYAAIKKNLDLHDGEALADLLSESELSLVPSPEQTVVYWDGSEVTDDIRTNRVNAQVSLVSSHQAVREAMVGRQQALAAGKDAVLEGRDIGTHVLPQADVKVFLTASVEERARRRHLEQQEKGFPSHFEQLKQEIAKRDELDSTRTHSPLKKAEDATVIDTTAMGMDEVITAIYLLVKEKLAQ</sequence>
<dbReference type="Pfam" id="PF02224">
    <property type="entry name" value="Cytidylate_kin"/>
    <property type="match status" value="1"/>
</dbReference>
<evidence type="ECO:0000256" key="9">
    <source>
        <dbReference type="HAMAP-Rule" id="MF_00238"/>
    </source>
</evidence>
<dbReference type="GO" id="GO:0036431">
    <property type="term" value="F:dCMP kinase activity"/>
    <property type="evidence" value="ECO:0007669"/>
    <property type="project" value="InterPro"/>
</dbReference>
<evidence type="ECO:0000313" key="12">
    <source>
        <dbReference type="Proteomes" id="UP000242662"/>
    </source>
</evidence>
<keyword evidence="12" id="KW-1185">Reference proteome</keyword>
<gene>
    <name evidence="9" type="primary">cmk</name>
    <name evidence="11" type="ORF">SAMN05421737_105217</name>
</gene>
<keyword evidence="4 9" id="KW-0547">Nucleotide-binding</keyword>
<dbReference type="GO" id="GO:0036430">
    <property type="term" value="F:CMP kinase activity"/>
    <property type="evidence" value="ECO:0007669"/>
    <property type="project" value="RHEA"/>
</dbReference>
<evidence type="ECO:0000256" key="4">
    <source>
        <dbReference type="ARBA" id="ARBA00022741"/>
    </source>
</evidence>
<evidence type="ECO:0000256" key="6">
    <source>
        <dbReference type="ARBA" id="ARBA00022840"/>
    </source>
</evidence>
<dbReference type="HAMAP" id="MF_00238">
    <property type="entry name" value="Cytidyl_kinase_type1"/>
    <property type="match status" value="1"/>
</dbReference>
<dbReference type="NCBIfam" id="TIGR00017">
    <property type="entry name" value="cmk"/>
    <property type="match status" value="1"/>
</dbReference>
<evidence type="ECO:0000259" key="10">
    <source>
        <dbReference type="Pfam" id="PF02224"/>
    </source>
</evidence>
<accession>A0A1G6J0V6</accession>
<feature type="binding site" evidence="9">
    <location>
        <begin position="11"/>
        <end position="19"/>
    </location>
    <ligand>
        <name>ATP</name>
        <dbReference type="ChEBI" id="CHEBI:30616"/>
    </ligand>
</feature>
<evidence type="ECO:0000256" key="5">
    <source>
        <dbReference type="ARBA" id="ARBA00022777"/>
    </source>
</evidence>
<protein>
    <recommendedName>
        <fullName evidence="9">Cytidylate kinase</fullName>
        <shortName evidence="9">CK</shortName>
        <ecNumber evidence="9">2.7.4.25</ecNumber>
    </recommendedName>
    <alternativeName>
        <fullName evidence="9">Cytidine monophosphate kinase</fullName>
        <shortName evidence="9">CMP kinase</shortName>
    </alternativeName>
</protein>
<dbReference type="PANTHER" id="PTHR21299">
    <property type="entry name" value="CYTIDYLATE KINASE/PANTOATE-BETA-ALANINE LIGASE"/>
    <property type="match status" value="1"/>
</dbReference>
<dbReference type="GO" id="GO:0015949">
    <property type="term" value="P:nucleobase-containing small molecule interconversion"/>
    <property type="evidence" value="ECO:0007669"/>
    <property type="project" value="TreeGrafter"/>
</dbReference>
<dbReference type="Gene3D" id="3.40.50.300">
    <property type="entry name" value="P-loop containing nucleotide triphosphate hydrolases"/>
    <property type="match status" value="1"/>
</dbReference>
<comment type="subcellular location">
    <subcellularLocation>
        <location evidence="9">Cytoplasm</location>
    </subcellularLocation>
</comment>
<evidence type="ECO:0000313" key="11">
    <source>
        <dbReference type="EMBL" id="SDC12203.1"/>
    </source>
</evidence>
<keyword evidence="2 9" id="KW-0963">Cytoplasm</keyword>
<comment type="similarity">
    <text evidence="1 9">Belongs to the cytidylate kinase family. Type 1 subfamily.</text>
</comment>
<dbReference type="InterPro" id="IPR011994">
    <property type="entry name" value="Cytidylate_kinase_dom"/>
</dbReference>
<evidence type="ECO:0000256" key="7">
    <source>
        <dbReference type="ARBA" id="ARBA00047615"/>
    </source>
</evidence>
<evidence type="ECO:0000256" key="1">
    <source>
        <dbReference type="ARBA" id="ARBA00009427"/>
    </source>
</evidence>
<dbReference type="InterPro" id="IPR027417">
    <property type="entry name" value="P-loop_NTPase"/>
</dbReference>
<reference evidence="12" key="1">
    <citation type="submission" date="2016-09" db="EMBL/GenBank/DDBJ databases">
        <authorList>
            <person name="Varghese N."/>
            <person name="Submissions S."/>
        </authorList>
    </citation>
    <scope>NUCLEOTIDE SEQUENCE [LARGE SCALE GENOMIC DNA]</scope>
    <source>
        <strain evidence="12">25nlg</strain>
    </source>
</reference>
<evidence type="ECO:0000256" key="2">
    <source>
        <dbReference type="ARBA" id="ARBA00022490"/>
    </source>
</evidence>
<dbReference type="Proteomes" id="UP000242662">
    <property type="component" value="Unassembled WGS sequence"/>
</dbReference>
<dbReference type="AlphaFoldDB" id="A0A1G6J0V6"/>
<dbReference type="SUPFAM" id="SSF52540">
    <property type="entry name" value="P-loop containing nucleoside triphosphate hydrolases"/>
    <property type="match status" value="1"/>
</dbReference>
<proteinExistence type="inferred from homology"/>
<dbReference type="GO" id="GO:0006220">
    <property type="term" value="P:pyrimidine nucleotide metabolic process"/>
    <property type="evidence" value="ECO:0007669"/>
    <property type="project" value="UniProtKB-UniRule"/>
</dbReference>
<dbReference type="RefSeq" id="WP_090775563.1">
    <property type="nucleotide sequence ID" value="NZ_FMYM01000005.1"/>
</dbReference>
<dbReference type="CDD" id="cd02020">
    <property type="entry name" value="CMPK"/>
    <property type="match status" value="1"/>
</dbReference>
<dbReference type="EC" id="2.7.4.25" evidence="9"/>
<dbReference type="STRING" id="1464122.SAMN05421737_105217"/>
<dbReference type="InterPro" id="IPR003136">
    <property type="entry name" value="Cytidylate_kin"/>
</dbReference>
<keyword evidence="6 9" id="KW-0067">ATP-binding</keyword>